<organism evidence="1 2">
    <name type="scientific">Pseudomonas fluorescens</name>
    <dbReference type="NCBI Taxonomy" id="294"/>
    <lineage>
        <taxon>Bacteria</taxon>
        <taxon>Pseudomonadati</taxon>
        <taxon>Pseudomonadota</taxon>
        <taxon>Gammaproteobacteria</taxon>
        <taxon>Pseudomonadales</taxon>
        <taxon>Pseudomonadaceae</taxon>
        <taxon>Pseudomonas</taxon>
    </lineage>
</organism>
<reference evidence="1 2" key="1">
    <citation type="submission" date="2019-09" db="EMBL/GenBank/DDBJ databases">
        <authorList>
            <person name="Chandra G."/>
            <person name="Truman W A."/>
        </authorList>
    </citation>
    <scope>NUCLEOTIDE SEQUENCE [LARGE SCALE GENOMIC DNA]</scope>
    <source>
        <strain evidence="1">PS685</strain>
    </source>
</reference>
<dbReference type="Proteomes" id="UP000326437">
    <property type="component" value="Unassembled WGS sequence"/>
</dbReference>
<evidence type="ECO:0000313" key="2">
    <source>
        <dbReference type="Proteomes" id="UP000326437"/>
    </source>
</evidence>
<proteinExistence type="predicted"/>
<name>A0A5E6YIJ4_PSEFL</name>
<accession>A0A5E6YIJ4</accession>
<gene>
    <name evidence="1" type="ORF">PS685_01367</name>
</gene>
<dbReference type="EMBL" id="CABVHO010000008">
    <property type="protein sequence ID" value="VVN53832.1"/>
    <property type="molecule type" value="Genomic_DNA"/>
</dbReference>
<protein>
    <submittedName>
        <fullName evidence="1">Uncharacterized protein</fullName>
    </submittedName>
</protein>
<sequence>MTHSLTNCLPLPALLRNTSGIDTPVKNSLCCTAAGITKAFRATAGVLIPHTKLREAAHIDAPLNAQNRPPAQLVVGYTHLTTPIAPISTADTQTVGL</sequence>
<dbReference type="OrthoDB" id="7007966at2"/>
<dbReference type="AlphaFoldDB" id="A0A5E6YIJ4"/>
<evidence type="ECO:0000313" key="1">
    <source>
        <dbReference type="EMBL" id="VVN53832.1"/>
    </source>
</evidence>